<dbReference type="AlphaFoldDB" id="A0A081AP78"/>
<evidence type="ECO:0000256" key="1">
    <source>
        <dbReference type="SAM" id="Phobius"/>
    </source>
</evidence>
<dbReference type="EMBL" id="ANJA01000976">
    <property type="protein sequence ID" value="ETO80689.1"/>
    <property type="molecule type" value="Genomic_DNA"/>
</dbReference>
<protein>
    <recommendedName>
        <fullName evidence="4">RxLR effector protein</fullName>
    </recommendedName>
</protein>
<feature type="transmembrane region" description="Helical" evidence="1">
    <location>
        <begin position="20"/>
        <end position="41"/>
    </location>
</feature>
<evidence type="ECO:0000313" key="3">
    <source>
        <dbReference type="Proteomes" id="UP000028582"/>
    </source>
</evidence>
<comment type="caution">
    <text evidence="2">The sequence shown here is derived from an EMBL/GenBank/DDBJ whole genome shotgun (WGS) entry which is preliminary data.</text>
</comment>
<organism evidence="2 3">
    <name type="scientific">Phytophthora nicotianae P1976</name>
    <dbReference type="NCBI Taxonomy" id="1317066"/>
    <lineage>
        <taxon>Eukaryota</taxon>
        <taxon>Sar</taxon>
        <taxon>Stramenopiles</taxon>
        <taxon>Oomycota</taxon>
        <taxon>Peronosporomycetes</taxon>
        <taxon>Peronosporales</taxon>
        <taxon>Peronosporaceae</taxon>
        <taxon>Phytophthora</taxon>
    </lineage>
</organism>
<gene>
    <name evidence="2" type="ORF">F444_04856</name>
</gene>
<sequence>MGALSLSPTSIKSNYATLHIPLNACLIGASFATTFAIGGIATKETRLLRSGAAQIANQEERPILGSLKKLIPGTSAFVNAKTLSAAKKEEKLAKRNAEKYPKLDDSNYMTSSVFPTFHKHKMSPADVEDLLVKLLVNSKKSA</sequence>
<dbReference type="Proteomes" id="UP000028582">
    <property type="component" value="Unassembled WGS sequence"/>
</dbReference>
<evidence type="ECO:0008006" key="4">
    <source>
        <dbReference type="Google" id="ProtNLM"/>
    </source>
</evidence>
<name>A0A081AP78_PHYNI</name>
<evidence type="ECO:0000313" key="2">
    <source>
        <dbReference type="EMBL" id="ETO80689.1"/>
    </source>
</evidence>
<proteinExistence type="predicted"/>
<reference evidence="2 3" key="1">
    <citation type="submission" date="2013-11" db="EMBL/GenBank/DDBJ databases">
        <title>The Genome Sequence of Phytophthora parasitica P1976.</title>
        <authorList>
            <consortium name="The Broad Institute Genomics Platform"/>
            <person name="Russ C."/>
            <person name="Tyler B."/>
            <person name="Panabieres F."/>
            <person name="Shan W."/>
            <person name="Tripathy S."/>
            <person name="Grunwald N."/>
            <person name="Machado M."/>
            <person name="Johnson C.S."/>
            <person name="Walker B."/>
            <person name="Young S."/>
            <person name="Zeng Q."/>
            <person name="Gargeya S."/>
            <person name="Fitzgerald M."/>
            <person name="Haas B."/>
            <person name="Abouelleil A."/>
            <person name="Allen A.W."/>
            <person name="Alvarado L."/>
            <person name="Arachchi H.M."/>
            <person name="Berlin A.M."/>
            <person name="Chapman S.B."/>
            <person name="Gainer-Dewar J."/>
            <person name="Goldberg J."/>
            <person name="Griggs A."/>
            <person name="Gujja S."/>
            <person name="Hansen M."/>
            <person name="Howarth C."/>
            <person name="Imamovic A."/>
            <person name="Ireland A."/>
            <person name="Larimer J."/>
            <person name="McCowan C."/>
            <person name="Murphy C."/>
            <person name="Pearson M."/>
            <person name="Poon T.W."/>
            <person name="Priest M."/>
            <person name="Roberts A."/>
            <person name="Saif S."/>
            <person name="Shea T."/>
            <person name="Sisk P."/>
            <person name="Sykes S."/>
            <person name="Wortman J."/>
            <person name="Nusbaum C."/>
            <person name="Birren B."/>
        </authorList>
    </citation>
    <scope>NUCLEOTIDE SEQUENCE [LARGE SCALE GENOMIC DNA]</scope>
    <source>
        <strain evidence="2 3">P1976</strain>
    </source>
</reference>
<keyword evidence="1" id="KW-0812">Transmembrane</keyword>
<keyword evidence="1" id="KW-0472">Membrane</keyword>
<accession>A0A081AP78</accession>
<keyword evidence="1" id="KW-1133">Transmembrane helix</keyword>